<dbReference type="HOGENOM" id="CLU_2993334_0_0_6"/>
<dbReference type="EMBL" id="CP003588">
    <property type="protein sequence ID" value="AFK67034.1"/>
    <property type="molecule type" value="Genomic_DNA"/>
</dbReference>
<sequence>MDWREARITAGGVELVKLQTSRLLPSGANKMMIDRLEKIYSAHYKQPTSTSDFSYMK</sequence>
<evidence type="ECO:0000313" key="1">
    <source>
        <dbReference type="EMBL" id="AFK67034.1"/>
    </source>
</evidence>
<protein>
    <submittedName>
        <fullName evidence="1">S-type pyocin domain-containing protein</fullName>
    </submittedName>
</protein>
<accession>I3UNG3</accession>
<dbReference type="AlphaFoldDB" id="I3UNG3"/>
<reference evidence="1 2" key="1">
    <citation type="journal article" date="2012" name="J. Bacteriol.">
        <title>Complete Genome Sequence of the Naphthalene-Degrading Pseudomonas putida Strain ND6.</title>
        <authorList>
            <person name="Li S."/>
            <person name="Zhao H."/>
            <person name="Li Y."/>
            <person name="Niu S."/>
            <person name="Cai B."/>
        </authorList>
    </citation>
    <scope>NUCLEOTIDE SEQUENCE [LARGE SCALE GENOMIC DNA]</scope>
    <source>
        <strain evidence="1 2">ND6</strain>
    </source>
</reference>
<proteinExistence type="predicted"/>
<organism evidence="1 2">
    <name type="scientific">Pseudomonas putida ND6</name>
    <dbReference type="NCBI Taxonomy" id="231023"/>
    <lineage>
        <taxon>Bacteria</taxon>
        <taxon>Pseudomonadati</taxon>
        <taxon>Pseudomonadota</taxon>
        <taxon>Gammaproteobacteria</taxon>
        <taxon>Pseudomonadales</taxon>
        <taxon>Pseudomonadaceae</taxon>
        <taxon>Pseudomonas</taxon>
    </lineage>
</organism>
<dbReference type="KEGG" id="ppi:YSA_00484"/>
<gene>
    <name evidence="1" type="ORF">YSA_00484</name>
</gene>
<dbReference type="Proteomes" id="UP000005268">
    <property type="component" value="Chromosome"/>
</dbReference>
<name>I3UNG3_PSEPU</name>
<evidence type="ECO:0000313" key="2">
    <source>
        <dbReference type="Proteomes" id="UP000005268"/>
    </source>
</evidence>